<dbReference type="InterPro" id="IPR051462">
    <property type="entry name" value="CBS_domain-containing"/>
</dbReference>
<feature type="domain" description="CBS" evidence="3">
    <location>
        <begin position="68"/>
        <end position="126"/>
    </location>
</feature>
<protein>
    <recommendedName>
        <fullName evidence="3">CBS domain-containing protein</fullName>
    </recommendedName>
</protein>
<organism evidence="4 5">
    <name type="scientific">Candidatus Roizmanbacteria bacterium RIFOXYD1_FULL_38_12</name>
    <dbReference type="NCBI Taxonomy" id="1802093"/>
    <lineage>
        <taxon>Bacteria</taxon>
        <taxon>Candidatus Roizmaniibacteriota</taxon>
    </lineage>
</organism>
<dbReference type="CDD" id="cd02205">
    <property type="entry name" value="CBS_pair_SF"/>
    <property type="match status" value="1"/>
</dbReference>
<dbReference type="PROSITE" id="PS51371">
    <property type="entry name" value="CBS"/>
    <property type="match status" value="3"/>
</dbReference>
<reference evidence="4 5" key="1">
    <citation type="journal article" date="2016" name="Nat. Commun.">
        <title>Thousands of microbial genomes shed light on interconnected biogeochemical processes in an aquifer system.</title>
        <authorList>
            <person name="Anantharaman K."/>
            <person name="Brown C.T."/>
            <person name="Hug L.A."/>
            <person name="Sharon I."/>
            <person name="Castelle C.J."/>
            <person name="Probst A.J."/>
            <person name="Thomas B.C."/>
            <person name="Singh A."/>
            <person name="Wilkins M.J."/>
            <person name="Karaoz U."/>
            <person name="Brodie E.L."/>
            <person name="Williams K.H."/>
            <person name="Hubbard S.S."/>
            <person name="Banfield J.F."/>
        </authorList>
    </citation>
    <scope>NUCLEOTIDE SEQUENCE [LARGE SCALE GENOMIC DNA]</scope>
</reference>
<proteinExistence type="predicted"/>
<gene>
    <name evidence="4" type="ORF">A3K52_03615</name>
</gene>
<dbReference type="InterPro" id="IPR000644">
    <property type="entry name" value="CBS_dom"/>
</dbReference>
<comment type="caution">
    <text evidence="4">The sequence shown here is derived from an EMBL/GenBank/DDBJ whole genome shotgun (WGS) entry which is preliminary data.</text>
</comment>
<feature type="domain" description="CBS" evidence="3">
    <location>
        <begin position="132"/>
        <end position="191"/>
    </location>
</feature>
<keyword evidence="2" id="KW-0129">CBS domain</keyword>
<dbReference type="Pfam" id="PF00571">
    <property type="entry name" value="CBS"/>
    <property type="match status" value="3"/>
</dbReference>
<dbReference type="Gene3D" id="3.10.580.10">
    <property type="entry name" value="CBS-domain"/>
    <property type="match status" value="2"/>
</dbReference>
<dbReference type="SUPFAM" id="SSF54631">
    <property type="entry name" value="CBS-domain pair"/>
    <property type="match status" value="2"/>
</dbReference>
<sequence>MKLYNIIQTEDTIKVSPHDTLSFALNKLSSAHDAAFVFSDKNKYLGVINPYYCVIKTSSPSNAKVEHALYHAPHVKLRHPVSKIAQLMIESKIHYLPVFDDKEEFVGYISARSLLRRLENLDIFTTKIEEVLSRKKIPLITVFEDDPLVYAMQKLKKFRVSKLVVVNKEMRLRGILSYYDLIAYLASPKKREKQDKSGDKVGLQSKSVRHFLKTYVLTLSKDDYLRDALHLILEKKIGSVVIVDGQNRPINIITTKDLLSLFVRESTKERIEVTSKNLSKDSRRKLSGFFEHLKFWVKKKPDVEKTKLLVKEEKDGGLFKVMLSFIPKKGEPKIIQEEGKDLSKVLNKVKKKEER</sequence>
<evidence type="ECO:0000313" key="5">
    <source>
        <dbReference type="Proteomes" id="UP000177050"/>
    </source>
</evidence>
<evidence type="ECO:0000256" key="2">
    <source>
        <dbReference type="PROSITE-ProRule" id="PRU00703"/>
    </source>
</evidence>
<accession>A0A1F7L138</accession>
<dbReference type="PANTHER" id="PTHR48108:SF35">
    <property type="entry name" value="ZINC METALLOPROTEASE MJ0392"/>
    <property type="match status" value="1"/>
</dbReference>
<keyword evidence="1" id="KW-0677">Repeat</keyword>
<evidence type="ECO:0000256" key="1">
    <source>
        <dbReference type="ARBA" id="ARBA00022737"/>
    </source>
</evidence>
<name>A0A1F7L138_9BACT</name>
<evidence type="ECO:0000259" key="3">
    <source>
        <dbReference type="PROSITE" id="PS51371"/>
    </source>
</evidence>
<dbReference type="Proteomes" id="UP000177050">
    <property type="component" value="Unassembled WGS sequence"/>
</dbReference>
<dbReference type="EMBL" id="MGBR01000001">
    <property type="protein sequence ID" value="OGK73843.1"/>
    <property type="molecule type" value="Genomic_DNA"/>
</dbReference>
<dbReference type="PANTHER" id="PTHR48108">
    <property type="entry name" value="CBS DOMAIN-CONTAINING PROTEIN CBSX2, CHLOROPLASTIC"/>
    <property type="match status" value="1"/>
</dbReference>
<dbReference type="AlphaFoldDB" id="A0A1F7L138"/>
<dbReference type="InterPro" id="IPR046342">
    <property type="entry name" value="CBS_dom_sf"/>
</dbReference>
<dbReference type="SMART" id="SM00116">
    <property type="entry name" value="CBS"/>
    <property type="match status" value="3"/>
</dbReference>
<feature type="domain" description="CBS" evidence="3">
    <location>
        <begin position="212"/>
        <end position="269"/>
    </location>
</feature>
<evidence type="ECO:0000313" key="4">
    <source>
        <dbReference type="EMBL" id="OGK73843.1"/>
    </source>
</evidence>